<evidence type="ECO:0000313" key="2">
    <source>
        <dbReference type="Proteomes" id="UP000460751"/>
    </source>
</evidence>
<dbReference type="RefSeq" id="WP_160898740.1">
    <property type="nucleotide sequence ID" value="NZ_WMEX01000004.1"/>
</dbReference>
<dbReference type="AlphaFoldDB" id="A0A9X4YBN2"/>
<dbReference type="PANTHER" id="PTHR33973">
    <property type="entry name" value="OS07G0153300 PROTEIN"/>
    <property type="match status" value="1"/>
</dbReference>
<comment type="caution">
    <text evidence="1">The sequence shown here is derived from an EMBL/GenBank/DDBJ whole genome shotgun (WGS) entry which is preliminary data.</text>
</comment>
<organism evidence="1 2">
    <name type="scientific">Vreelandella halophila</name>
    <dbReference type="NCBI Taxonomy" id="86177"/>
    <lineage>
        <taxon>Bacteria</taxon>
        <taxon>Pseudomonadati</taxon>
        <taxon>Pseudomonadota</taxon>
        <taxon>Gammaproteobacteria</taxon>
        <taxon>Oceanospirillales</taxon>
        <taxon>Halomonadaceae</taxon>
        <taxon>Vreelandella</taxon>
    </lineage>
</organism>
<dbReference type="EMBL" id="WMEX01000004">
    <property type="protein sequence ID" value="MYL26754.1"/>
    <property type="molecule type" value="Genomic_DNA"/>
</dbReference>
<reference evidence="1 2" key="1">
    <citation type="submission" date="2019-11" db="EMBL/GenBank/DDBJ databases">
        <title>Genome sequences of 17 halophilic strains isolated from different environments.</title>
        <authorList>
            <person name="Furrow R.E."/>
        </authorList>
    </citation>
    <scope>NUCLEOTIDE SEQUENCE [LARGE SCALE GENOMIC DNA]</scope>
    <source>
        <strain evidence="1 2">22507_15_FS</strain>
    </source>
</reference>
<dbReference type="Pfam" id="PF07103">
    <property type="entry name" value="DUF1365"/>
    <property type="match status" value="1"/>
</dbReference>
<evidence type="ECO:0000313" key="1">
    <source>
        <dbReference type="EMBL" id="MYL26754.1"/>
    </source>
</evidence>
<dbReference type="OrthoDB" id="9778801at2"/>
<gene>
    <name evidence="1" type="ORF">GLW01_08100</name>
</gene>
<protein>
    <submittedName>
        <fullName evidence="1">DUF1365 family protein</fullName>
    </submittedName>
</protein>
<dbReference type="InterPro" id="IPR010775">
    <property type="entry name" value="DUF1365"/>
</dbReference>
<dbReference type="Proteomes" id="UP000460751">
    <property type="component" value="Unassembled WGS sequence"/>
</dbReference>
<accession>A0A9X4YBN2</accession>
<proteinExistence type="predicted"/>
<dbReference type="PANTHER" id="PTHR33973:SF4">
    <property type="entry name" value="OS07G0153300 PROTEIN"/>
    <property type="match status" value="1"/>
</dbReference>
<keyword evidence="2" id="KW-1185">Reference proteome</keyword>
<sequence length="293" mass="33613">MSAEPLKSGFLEGSIRHRRMMPVRHDFEYPMGMYAVRLDEWDRLEGLNPGISTRRPNRVWFRRRDYFQPGNGSLDGAVRRHVEIATGNRPTGPIELITHPRYWGWIFNPVSFYFCYARDADAQRNPVPEAILAQITNTPWEQRHSYVLSGGSITETGNGWQSRRYRFAKQFHVSPFNPMEQDYEWLFGFHPEALRVHMTVRGHEGRVFDATLATDRQPLTPEVAGRALRRFPAETLKASLGIHLNALRLWRKGAVFHDHPQWEGASASNLEPALGVPANASSDQFGTVTSWKT</sequence>
<name>A0A9X4YBN2_9GAMM</name>